<dbReference type="EMBL" id="JASSZA010000015">
    <property type="protein sequence ID" value="KAK2092278.1"/>
    <property type="molecule type" value="Genomic_DNA"/>
</dbReference>
<organism evidence="3 4">
    <name type="scientific">Saguinus oedipus</name>
    <name type="common">Cotton-top tamarin</name>
    <name type="synonym">Oedipomidas oedipus</name>
    <dbReference type="NCBI Taxonomy" id="9490"/>
    <lineage>
        <taxon>Eukaryota</taxon>
        <taxon>Metazoa</taxon>
        <taxon>Chordata</taxon>
        <taxon>Craniata</taxon>
        <taxon>Vertebrata</taxon>
        <taxon>Euteleostomi</taxon>
        <taxon>Mammalia</taxon>
        <taxon>Eutheria</taxon>
        <taxon>Euarchontoglires</taxon>
        <taxon>Primates</taxon>
        <taxon>Haplorrhini</taxon>
        <taxon>Platyrrhini</taxon>
        <taxon>Cebidae</taxon>
        <taxon>Callitrichinae</taxon>
        <taxon>Saguinus</taxon>
    </lineage>
</organism>
<feature type="region of interest" description="Disordered" evidence="2">
    <location>
        <begin position="1"/>
        <end position="68"/>
    </location>
</feature>
<dbReference type="PANTHER" id="PTHR46896">
    <property type="entry name" value="SENTRIN-SPECIFIC PROTEASE"/>
    <property type="match status" value="1"/>
</dbReference>
<gene>
    <name evidence="3" type="primary">SENP6_3</name>
    <name evidence="3" type="ORF">P7K49_028806</name>
</gene>
<feature type="compositionally biased region" description="Low complexity" evidence="2">
    <location>
        <begin position="51"/>
        <end position="65"/>
    </location>
</feature>
<comment type="caution">
    <text evidence="3">The sequence shown here is derived from an EMBL/GenBank/DDBJ whole genome shotgun (WGS) entry which is preliminary data.</text>
</comment>
<feature type="compositionally biased region" description="Acidic residues" evidence="2">
    <location>
        <begin position="1"/>
        <end position="11"/>
    </location>
</feature>
<reference evidence="3 4" key="1">
    <citation type="submission" date="2023-05" db="EMBL/GenBank/DDBJ databases">
        <title>B98-5 Cell Line De Novo Hybrid Assembly: An Optical Mapping Approach.</title>
        <authorList>
            <person name="Kananen K."/>
            <person name="Auerbach J.A."/>
            <person name="Kautto E."/>
            <person name="Blachly J.S."/>
        </authorList>
    </citation>
    <scope>NUCLEOTIDE SEQUENCE [LARGE SCALE GENOMIC DNA]</scope>
    <source>
        <strain evidence="3">B95-8</strain>
        <tissue evidence="3">Cell line</tissue>
    </source>
</reference>
<proteinExistence type="predicted"/>
<protein>
    <submittedName>
        <fullName evidence="3">Sentrin-specific protease 6</fullName>
    </submittedName>
</protein>
<keyword evidence="1" id="KW-0833">Ubl conjugation pathway</keyword>
<dbReference type="GO" id="GO:0008233">
    <property type="term" value="F:peptidase activity"/>
    <property type="evidence" value="ECO:0007669"/>
    <property type="project" value="UniProtKB-KW"/>
</dbReference>
<keyword evidence="3" id="KW-0378">Hydrolase</keyword>
<evidence type="ECO:0000313" key="3">
    <source>
        <dbReference type="EMBL" id="KAK2092278.1"/>
    </source>
</evidence>
<dbReference type="Proteomes" id="UP001266305">
    <property type="component" value="Unassembled WGS sequence"/>
</dbReference>
<evidence type="ECO:0000256" key="2">
    <source>
        <dbReference type="SAM" id="MobiDB-lite"/>
    </source>
</evidence>
<keyword evidence="3" id="KW-0645">Protease</keyword>
<evidence type="ECO:0000256" key="1">
    <source>
        <dbReference type="ARBA" id="ARBA00022786"/>
    </source>
</evidence>
<name>A0ABQ9U5D7_SAGOE</name>
<sequence>MKQTEESESQVEPEIKRKVQQKRHCHLNNPIVLSSDDDDGNDRTNRRESISPQPADSACSSSAPSTGKVEAALNENTCRIERELQSIPEDSEINTVTLPRKARMKDQFGNSIINTPLKHRKVFSQETSVDPLSLRYRSSFDSVILNCQSI</sequence>
<keyword evidence="4" id="KW-1185">Reference proteome</keyword>
<evidence type="ECO:0000313" key="4">
    <source>
        <dbReference type="Proteomes" id="UP001266305"/>
    </source>
</evidence>
<dbReference type="PANTHER" id="PTHR46896:SF1">
    <property type="entry name" value="SENTRIN-SPECIFIC PROTEASE 6"/>
    <property type="match status" value="1"/>
</dbReference>
<dbReference type="InterPro" id="IPR051947">
    <property type="entry name" value="Sentrin-specific_protease"/>
</dbReference>
<accession>A0ABQ9U5D7</accession>
<dbReference type="GO" id="GO:0006508">
    <property type="term" value="P:proteolysis"/>
    <property type="evidence" value="ECO:0007669"/>
    <property type="project" value="UniProtKB-KW"/>
</dbReference>